<name>A0A1D1XT97_9ARAE</name>
<dbReference type="InterPro" id="IPR002110">
    <property type="entry name" value="Ankyrin_rpt"/>
</dbReference>
<dbReference type="AlphaFoldDB" id="A0A1D1XT97"/>
<accession>A0A1D1XT97</accession>
<evidence type="ECO:0000256" key="1">
    <source>
        <dbReference type="ARBA" id="ARBA00022737"/>
    </source>
</evidence>
<keyword evidence="1" id="KW-0677">Repeat</keyword>
<dbReference type="PROSITE" id="PS50088">
    <property type="entry name" value="ANK_REPEAT"/>
    <property type="match status" value="1"/>
</dbReference>
<dbReference type="Gene3D" id="1.25.40.20">
    <property type="entry name" value="Ankyrin repeat-containing domain"/>
    <property type="match status" value="1"/>
</dbReference>
<dbReference type="PANTHER" id="PTHR24198">
    <property type="entry name" value="ANKYRIN REPEAT AND PROTEIN KINASE DOMAIN-CONTAINING PROTEIN"/>
    <property type="match status" value="1"/>
</dbReference>
<dbReference type="PROSITE" id="PS50297">
    <property type="entry name" value="ANK_REP_REGION"/>
    <property type="match status" value="1"/>
</dbReference>
<evidence type="ECO:0000256" key="2">
    <source>
        <dbReference type="ARBA" id="ARBA00023043"/>
    </source>
</evidence>
<feature type="repeat" description="ANK" evidence="3">
    <location>
        <begin position="247"/>
        <end position="279"/>
    </location>
</feature>
<feature type="non-terminal residue" evidence="5">
    <location>
        <position position="310"/>
    </location>
</feature>
<dbReference type="EMBL" id="GDJX01022338">
    <property type="protein sequence ID" value="JAT45598.1"/>
    <property type="molecule type" value="Transcribed_RNA"/>
</dbReference>
<dbReference type="InterPro" id="IPR036770">
    <property type="entry name" value="Ankyrin_rpt-contain_sf"/>
</dbReference>
<dbReference type="PANTHER" id="PTHR24198:SF165">
    <property type="entry name" value="ANKYRIN REPEAT-CONTAINING PROTEIN-RELATED"/>
    <property type="match status" value="1"/>
</dbReference>
<sequence>EMDRLVSVDTKELLFHYTQQCQDRHSRRHPSRKLGAKPSDSSPAQQRRRRRSPGCCSGDLRVTNLMHTMPIAVHLSTTRPSSFHISPSSALAVLHPLSSCSFSLHYLAPSPSPDGDDGASSSSPPLVSPPDTVLVRSALLPTGKADAAHLLQLFSGPPVPQIFTDARIPISFVGPIALLSLLRLSSRSPSSSAPLTLDTAFLLSKAASGCSPSDLSSILLQAADAGNPRFVSALLDAGAEPNHRDGAGRSALSLAVAAGSVETVEALLDSGALVDTALDRLVVHEAAAENRVDLMEAVGCARTEEEEEER</sequence>
<gene>
    <name evidence="5" type="primary">ANKRD54</name>
    <name evidence="5" type="ORF">g.27439</name>
</gene>
<evidence type="ECO:0000256" key="3">
    <source>
        <dbReference type="PROSITE-ProRule" id="PRU00023"/>
    </source>
</evidence>
<feature type="non-terminal residue" evidence="5">
    <location>
        <position position="1"/>
    </location>
</feature>
<reference evidence="5" key="1">
    <citation type="submission" date="2015-07" db="EMBL/GenBank/DDBJ databases">
        <title>Transcriptome Assembly of Anthurium amnicola.</title>
        <authorList>
            <person name="Suzuki J."/>
        </authorList>
    </citation>
    <scope>NUCLEOTIDE SEQUENCE</scope>
</reference>
<evidence type="ECO:0000313" key="5">
    <source>
        <dbReference type="EMBL" id="JAT45598.1"/>
    </source>
</evidence>
<evidence type="ECO:0000256" key="4">
    <source>
        <dbReference type="SAM" id="MobiDB-lite"/>
    </source>
</evidence>
<dbReference type="SUPFAM" id="SSF48403">
    <property type="entry name" value="Ankyrin repeat"/>
    <property type="match status" value="1"/>
</dbReference>
<feature type="compositionally biased region" description="Basic residues" evidence="4">
    <location>
        <begin position="25"/>
        <end position="35"/>
    </location>
</feature>
<dbReference type="SMART" id="SM00248">
    <property type="entry name" value="ANK"/>
    <property type="match status" value="2"/>
</dbReference>
<dbReference type="Pfam" id="PF12796">
    <property type="entry name" value="Ank_2"/>
    <property type="match status" value="1"/>
</dbReference>
<protein>
    <submittedName>
        <fullName evidence="5">Ankyrin repeat domain-containing protein 54</fullName>
    </submittedName>
</protein>
<feature type="region of interest" description="Disordered" evidence="4">
    <location>
        <begin position="20"/>
        <end position="57"/>
    </location>
</feature>
<proteinExistence type="predicted"/>
<keyword evidence="2 3" id="KW-0040">ANK repeat</keyword>
<organism evidence="5">
    <name type="scientific">Anthurium amnicola</name>
    <dbReference type="NCBI Taxonomy" id="1678845"/>
    <lineage>
        <taxon>Eukaryota</taxon>
        <taxon>Viridiplantae</taxon>
        <taxon>Streptophyta</taxon>
        <taxon>Embryophyta</taxon>
        <taxon>Tracheophyta</taxon>
        <taxon>Spermatophyta</taxon>
        <taxon>Magnoliopsida</taxon>
        <taxon>Liliopsida</taxon>
        <taxon>Araceae</taxon>
        <taxon>Pothoideae</taxon>
        <taxon>Potheae</taxon>
        <taxon>Anthurium</taxon>
    </lineage>
</organism>